<comment type="caution">
    <text evidence="2">The sequence shown here is derived from an EMBL/GenBank/DDBJ whole genome shotgun (WGS) entry which is preliminary data.</text>
</comment>
<evidence type="ECO:0000313" key="3">
    <source>
        <dbReference type="Proteomes" id="UP001066276"/>
    </source>
</evidence>
<proteinExistence type="predicted"/>
<evidence type="ECO:0000313" key="2">
    <source>
        <dbReference type="EMBL" id="KAJ1088812.1"/>
    </source>
</evidence>
<organism evidence="2 3">
    <name type="scientific">Pleurodeles waltl</name>
    <name type="common">Iberian ribbed newt</name>
    <dbReference type="NCBI Taxonomy" id="8319"/>
    <lineage>
        <taxon>Eukaryota</taxon>
        <taxon>Metazoa</taxon>
        <taxon>Chordata</taxon>
        <taxon>Craniata</taxon>
        <taxon>Vertebrata</taxon>
        <taxon>Euteleostomi</taxon>
        <taxon>Amphibia</taxon>
        <taxon>Batrachia</taxon>
        <taxon>Caudata</taxon>
        <taxon>Salamandroidea</taxon>
        <taxon>Salamandridae</taxon>
        <taxon>Pleurodelinae</taxon>
        <taxon>Pleurodeles</taxon>
    </lineage>
</organism>
<feature type="compositionally biased region" description="Basic and acidic residues" evidence="1">
    <location>
        <begin position="34"/>
        <end position="48"/>
    </location>
</feature>
<feature type="region of interest" description="Disordered" evidence="1">
    <location>
        <begin position="29"/>
        <end position="67"/>
    </location>
</feature>
<name>A0AAV7LBA7_PLEWA</name>
<gene>
    <name evidence="2" type="ORF">NDU88_001967</name>
</gene>
<accession>A0AAV7LBA7</accession>
<reference evidence="2" key="1">
    <citation type="journal article" date="2022" name="bioRxiv">
        <title>Sequencing and chromosome-scale assembly of the giantPleurodeles waltlgenome.</title>
        <authorList>
            <person name="Brown T."/>
            <person name="Elewa A."/>
            <person name="Iarovenko S."/>
            <person name="Subramanian E."/>
            <person name="Araus A.J."/>
            <person name="Petzold A."/>
            <person name="Susuki M."/>
            <person name="Suzuki K.-i.T."/>
            <person name="Hayashi T."/>
            <person name="Toyoda A."/>
            <person name="Oliveira C."/>
            <person name="Osipova E."/>
            <person name="Leigh N.D."/>
            <person name="Simon A."/>
            <person name="Yun M.H."/>
        </authorList>
    </citation>
    <scope>NUCLEOTIDE SEQUENCE</scope>
    <source>
        <strain evidence="2">20211129_DDA</strain>
        <tissue evidence="2">Liver</tissue>
    </source>
</reference>
<evidence type="ECO:0000256" key="1">
    <source>
        <dbReference type="SAM" id="MobiDB-lite"/>
    </source>
</evidence>
<dbReference type="EMBL" id="JANPWB010000015">
    <property type="protein sequence ID" value="KAJ1088812.1"/>
    <property type="molecule type" value="Genomic_DNA"/>
</dbReference>
<dbReference type="Proteomes" id="UP001066276">
    <property type="component" value="Chromosome 11"/>
</dbReference>
<dbReference type="AlphaFoldDB" id="A0AAV7LBA7"/>
<sequence length="67" mass="7164">MTAKLTPAQAVEERSCALLEATQFAANPFSILRESQESEPKRGDRTDSEDSPCGPLLTPRSADDIGG</sequence>
<protein>
    <submittedName>
        <fullName evidence="2">Uncharacterized protein</fullName>
    </submittedName>
</protein>
<keyword evidence="3" id="KW-1185">Reference proteome</keyword>